<protein>
    <submittedName>
        <fullName evidence="4">Cobalt-precorrin-6A reductase</fullName>
        <ecNumber evidence="4">1.3.1.106</ecNumber>
    </submittedName>
</protein>
<accession>A0A6N8DTU7</accession>
<organism evidence="4 5">
    <name type="scientific">Rhodoblastus acidophilus</name>
    <name type="common">Rhodopseudomonas acidophila</name>
    <dbReference type="NCBI Taxonomy" id="1074"/>
    <lineage>
        <taxon>Bacteria</taxon>
        <taxon>Pseudomonadati</taxon>
        <taxon>Pseudomonadota</taxon>
        <taxon>Alphaproteobacteria</taxon>
        <taxon>Hyphomicrobiales</taxon>
        <taxon>Rhodoblastaceae</taxon>
        <taxon>Rhodoblastus</taxon>
    </lineage>
</organism>
<comment type="caution">
    <text evidence="4">The sequence shown here is derived from an EMBL/GenBank/DDBJ whole genome shotgun (WGS) entry which is preliminary data.</text>
</comment>
<reference evidence="4 5" key="1">
    <citation type="submission" date="2019-11" db="EMBL/GenBank/DDBJ databases">
        <title>Whole-genome sequence of a Rhodoblastus acidophilus DSM 142.</title>
        <authorList>
            <person name="Kyndt J.A."/>
            <person name="Meyer T.E."/>
        </authorList>
    </citation>
    <scope>NUCLEOTIDE SEQUENCE [LARGE SCALE GENOMIC DNA]</scope>
    <source>
        <strain evidence="4 5">DSM 142</strain>
    </source>
</reference>
<dbReference type="Proteomes" id="UP000439113">
    <property type="component" value="Unassembled WGS sequence"/>
</dbReference>
<dbReference type="GO" id="GO:0009236">
    <property type="term" value="P:cobalamin biosynthetic process"/>
    <property type="evidence" value="ECO:0007669"/>
    <property type="project" value="UniProtKB-UniPathway"/>
</dbReference>
<dbReference type="PROSITE" id="PS51014">
    <property type="entry name" value="COBK_CBIJ"/>
    <property type="match status" value="1"/>
</dbReference>
<evidence type="ECO:0000313" key="4">
    <source>
        <dbReference type="EMBL" id="MTV32571.1"/>
    </source>
</evidence>
<dbReference type="EMBL" id="WNKS01000018">
    <property type="protein sequence ID" value="MTV32571.1"/>
    <property type="molecule type" value="Genomic_DNA"/>
</dbReference>
<dbReference type="GO" id="GO:0016994">
    <property type="term" value="F:precorrin-6A reductase activity"/>
    <property type="evidence" value="ECO:0007669"/>
    <property type="project" value="InterPro"/>
</dbReference>
<comment type="pathway">
    <text evidence="1">Cofactor biosynthesis; adenosylcobalamin biosynthesis.</text>
</comment>
<evidence type="ECO:0000256" key="1">
    <source>
        <dbReference type="ARBA" id="ARBA00004953"/>
    </source>
</evidence>
<dbReference type="NCBIfam" id="NF005968">
    <property type="entry name" value="PRK08057.1-2"/>
    <property type="match status" value="1"/>
</dbReference>
<dbReference type="PANTHER" id="PTHR36925:SF1">
    <property type="entry name" value="COBALT-PRECORRIN-6A REDUCTASE"/>
    <property type="match status" value="1"/>
</dbReference>
<dbReference type="OrthoDB" id="5183775at2"/>
<dbReference type="NCBIfam" id="TIGR00715">
    <property type="entry name" value="precor6x_red"/>
    <property type="match status" value="1"/>
</dbReference>
<dbReference type="AlphaFoldDB" id="A0A6N8DTU7"/>
<dbReference type="EC" id="1.3.1.106" evidence="4"/>
<evidence type="ECO:0000256" key="2">
    <source>
        <dbReference type="ARBA" id="ARBA00022573"/>
    </source>
</evidence>
<evidence type="ECO:0000313" key="5">
    <source>
        <dbReference type="Proteomes" id="UP000439113"/>
    </source>
</evidence>
<dbReference type="RefSeq" id="WP_155447261.1">
    <property type="nucleotide sequence ID" value="NZ_JAOQNR010000007.1"/>
</dbReference>
<gene>
    <name evidence="4" type="ORF">GJ654_16415</name>
</gene>
<dbReference type="Pfam" id="PF02571">
    <property type="entry name" value="CbiJ"/>
    <property type="match status" value="1"/>
</dbReference>
<dbReference type="PANTHER" id="PTHR36925">
    <property type="entry name" value="COBALT-PRECORRIN-6A REDUCTASE"/>
    <property type="match status" value="1"/>
</dbReference>
<dbReference type="UniPathway" id="UPA00148"/>
<proteinExistence type="predicted"/>
<keyword evidence="2" id="KW-0169">Cobalamin biosynthesis</keyword>
<sequence>MRILILGGSSEATLLAKALAPRADLNAILSLAGRTKNPAPMPLPTRIGGFGGVEGLRSYLRDARINAVIDATHPFAAQMKRNAAQACGATNTPLCAFTRAPWVAGEGDDWIEVDTAAEAAVALGETPKRVFLAIGRQQAGAFAGQNHHFVLRAIDAPDAGALPASLDLVLARGPFTVEDEIALMREKRIDIVVSKNAGGEATRAKIDGARAEKLQVVMIRRPKTPERPVFENIEDALAWIEAHRPAS</sequence>
<evidence type="ECO:0000256" key="3">
    <source>
        <dbReference type="ARBA" id="ARBA00023002"/>
    </source>
</evidence>
<name>A0A6N8DTU7_RHOAC</name>
<keyword evidence="3 4" id="KW-0560">Oxidoreductase</keyword>
<dbReference type="InterPro" id="IPR003723">
    <property type="entry name" value="Precorrin-6x_reduct"/>
</dbReference>